<dbReference type="SUPFAM" id="SSF51735">
    <property type="entry name" value="NAD(P)-binding Rossmann-fold domains"/>
    <property type="match status" value="1"/>
</dbReference>
<dbReference type="InterPro" id="IPR002347">
    <property type="entry name" value="SDR_fam"/>
</dbReference>
<comment type="similarity">
    <text evidence="1">Belongs to the short-chain dehydrogenases/reductases (SDR) family.</text>
</comment>
<dbReference type="InterPro" id="IPR036291">
    <property type="entry name" value="NAD(P)-bd_dom_sf"/>
</dbReference>
<dbReference type="FunFam" id="3.40.50.720:FF:000084">
    <property type="entry name" value="Short-chain dehydrogenase reductase"/>
    <property type="match status" value="1"/>
</dbReference>
<proteinExistence type="inferred from homology"/>
<dbReference type="Pfam" id="PF13561">
    <property type="entry name" value="adh_short_C2"/>
    <property type="match status" value="1"/>
</dbReference>
<dbReference type="InterPro" id="IPR057326">
    <property type="entry name" value="KR_dom"/>
</dbReference>
<dbReference type="GO" id="GO:0016614">
    <property type="term" value="F:oxidoreductase activity, acting on CH-OH group of donors"/>
    <property type="evidence" value="ECO:0007669"/>
    <property type="project" value="UniProtKB-ARBA"/>
</dbReference>
<dbReference type="PRINTS" id="PR00080">
    <property type="entry name" value="SDRFAMILY"/>
</dbReference>
<dbReference type="PANTHER" id="PTHR48107">
    <property type="entry name" value="NADPH-DEPENDENT ALDEHYDE REDUCTASE-LIKE PROTEIN, CHLOROPLASTIC-RELATED"/>
    <property type="match status" value="1"/>
</dbReference>
<feature type="domain" description="Ketoreductase" evidence="3">
    <location>
        <begin position="3"/>
        <end position="183"/>
    </location>
</feature>
<dbReference type="SMART" id="SM00822">
    <property type="entry name" value="PKS_KR"/>
    <property type="match status" value="1"/>
</dbReference>
<keyword evidence="2" id="KW-0560">Oxidoreductase</keyword>
<evidence type="ECO:0000313" key="4">
    <source>
        <dbReference type="EMBL" id="SFQ30936.1"/>
    </source>
</evidence>
<dbReference type="PANTHER" id="PTHR48107:SF7">
    <property type="entry name" value="RE15974P"/>
    <property type="match status" value="1"/>
</dbReference>
<protein>
    <submittedName>
        <fullName evidence="4">3-oxoacyl-[acyl-carrier protein] reductase</fullName>
    </submittedName>
</protein>
<sequence length="244" mass="25527">MSKVAIVTGASRGIGASIAKRLAADGISVVVNYTARPADAERVVRDIIDAGGQAYAVLADISDSVAVEALFDQAEVKFGGIDILINNAGVIQPGMVNLADSDDALYQKIFAINTKGTFNTLRLAARHLRDGGRIVNFSTSVVGLALPGYSVYAASKAAVESFTAIFAKELRGRNICVNAIAPGPTATELFLGGKTSEQVERLARQPPLERLGTPEDIANVVAFLVSEQGGWVNGQTLRVNGGIV</sequence>
<evidence type="ECO:0000313" key="5">
    <source>
        <dbReference type="Proteomes" id="UP000198784"/>
    </source>
</evidence>
<dbReference type="PRINTS" id="PR00081">
    <property type="entry name" value="GDHRDH"/>
</dbReference>
<accession>A0A1I5XGI2</accession>
<dbReference type="OrthoDB" id="9803333at2"/>
<gene>
    <name evidence="4" type="ORF">SAMN05216190_1593</name>
</gene>
<dbReference type="RefSeq" id="WP_090505963.1">
    <property type="nucleotide sequence ID" value="NZ_FOWX01000059.1"/>
</dbReference>
<name>A0A1I5XGI2_9PSED</name>
<keyword evidence="5" id="KW-1185">Reference proteome</keyword>
<dbReference type="Gene3D" id="3.40.50.720">
    <property type="entry name" value="NAD(P)-binding Rossmann-like Domain"/>
    <property type="match status" value="1"/>
</dbReference>
<reference evidence="5" key="1">
    <citation type="submission" date="2016-10" db="EMBL/GenBank/DDBJ databases">
        <authorList>
            <person name="Varghese N."/>
            <person name="Submissions S."/>
        </authorList>
    </citation>
    <scope>NUCLEOTIDE SEQUENCE [LARGE SCALE GENOMIC DNA]</scope>
    <source>
        <strain evidence="5">DSM 17834</strain>
    </source>
</reference>
<dbReference type="STRING" id="289003.SAMN05216190_1593"/>
<evidence type="ECO:0000259" key="3">
    <source>
        <dbReference type="SMART" id="SM00822"/>
    </source>
</evidence>
<organism evidence="4 5">
    <name type="scientific">Pseudomonas borbori</name>
    <dbReference type="NCBI Taxonomy" id="289003"/>
    <lineage>
        <taxon>Bacteria</taxon>
        <taxon>Pseudomonadati</taxon>
        <taxon>Pseudomonadota</taxon>
        <taxon>Gammaproteobacteria</taxon>
        <taxon>Pseudomonadales</taxon>
        <taxon>Pseudomonadaceae</taxon>
        <taxon>Pseudomonas</taxon>
    </lineage>
</organism>
<dbReference type="CDD" id="cd05362">
    <property type="entry name" value="THN_reductase-like_SDR_c"/>
    <property type="match status" value="1"/>
</dbReference>
<evidence type="ECO:0000256" key="2">
    <source>
        <dbReference type="ARBA" id="ARBA00023002"/>
    </source>
</evidence>
<dbReference type="Proteomes" id="UP000198784">
    <property type="component" value="Unassembled WGS sequence"/>
</dbReference>
<dbReference type="EMBL" id="FOWX01000059">
    <property type="protein sequence ID" value="SFQ30936.1"/>
    <property type="molecule type" value="Genomic_DNA"/>
</dbReference>
<evidence type="ECO:0000256" key="1">
    <source>
        <dbReference type="ARBA" id="ARBA00006484"/>
    </source>
</evidence>
<dbReference type="AlphaFoldDB" id="A0A1I5XGI2"/>